<feature type="region of interest" description="Disordered" evidence="1">
    <location>
        <begin position="1"/>
        <end position="161"/>
    </location>
</feature>
<accession>A0A0D2K7L8</accession>
<dbReference type="AlphaFoldDB" id="A0A0D2K7L8"/>
<dbReference type="KEGG" id="mng:MNEG_15820"/>
<evidence type="ECO:0000313" key="3">
    <source>
        <dbReference type="Proteomes" id="UP000054498"/>
    </source>
</evidence>
<keyword evidence="3" id="KW-1185">Reference proteome</keyword>
<dbReference type="GeneID" id="25733519"/>
<dbReference type="RefSeq" id="XP_013891163.1">
    <property type="nucleotide sequence ID" value="XM_014035709.1"/>
</dbReference>
<evidence type="ECO:0000313" key="2">
    <source>
        <dbReference type="EMBL" id="KIY92143.1"/>
    </source>
</evidence>
<organism evidence="2 3">
    <name type="scientific">Monoraphidium neglectum</name>
    <dbReference type="NCBI Taxonomy" id="145388"/>
    <lineage>
        <taxon>Eukaryota</taxon>
        <taxon>Viridiplantae</taxon>
        <taxon>Chlorophyta</taxon>
        <taxon>core chlorophytes</taxon>
        <taxon>Chlorophyceae</taxon>
        <taxon>CS clade</taxon>
        <taxon>Sphaeropleales</taxon>
        <taxon>Selenastraceae</taxon>
        <taxon>Monoraphidium</taxon>
    </lineage>
</organism>
<reference evidence="2 3" key="1">
    <citation type="journal article" date="2013" name="BMC Genomics">
        <title>Reconstruction of the lipid metabolism for the microalga Monoraphidium neglectum from its genome sequence reveals characteristics suitable for biofuel production.</title>
        <authorList>
            <person name="Bogen C."/>
            <person name="Al-Dilaimi A."/>
            <person name="Albersmeier A."/>
            <person name="Wichmann J."/>
            <person name="Grundmann M."/>
            <person name="Rupp O."/>
            <person name="Lauersen K.J."/>
            <person name="Blifernez-Klassen O."/>
            <person name="Kalinowski J."/>
            <person name="Goesmann A."/>
            <person name="Mussgnug J.H."/>
            <person name="Kruse O."/>
        </authorList>
    </citation>
    <scope>NUCLEOTIDE SEQUENCE [LARGE SCALE GENOMIC DNA]</scope>
    <source>
        <strain evidence="2 3">SAG 48.87</strain>
    </source>
</reference>
<dbReference type="EMBL" id="KK105913">
    <property type="protein sequence ID" value="KIY92143.1"/>
    <property type="molecule type" value="Genomic_DNA"/>
</dbReference>
<dbReference type="Proteomes" id="UP000054498">
    <property type="component" value="Unassembled WGS sequence"/>
</dbReference>
<name>A0A0D2K7L8_9CHLO</name>
<gene>
    <name evidence="2" type="ORF">MNEG_15820</name>
</gene>
<protein>
    <submittedName>
        <fullName evidence="2">Uncharacterized protein</fullName>
    </submittedName>
</protein>
<feature type="compositionally biased region" description="Basic residues" evidence="1">
    <location>
        <begin position="93"/>
        <end position="125"/>
    </location>
</feature>
<feature type="non-terminal residue" evidence="2">
    <location>
        <position position="161"/>
    </location>
</feature>
<feature type="compositionally biased region" description="Low complexity" evidence="1">
    <location>
        <begin position="1"/>
        <end position="24"/>
    </location>
</feature>
<sequence length="161" mass="18042">MATTAARAAAAGLHRAARPAASARRPAELGGGLPSWRRRRAGRPCGDSGRRAAEGAVPSRVSPQRWLRAAGTRGTYKPAEALGAQPPLTAQQQRRRQQRRRQQRRRQQRRRQQRQHQQRRQRRQPPQRTTWDPQWAPPGLRTSGAGAAIAQQRRPWLGGLG</sequence>
<evidence type="ECO:0000256" key="1">
    <source>
        <dbReference type="SAM" id="MobiDB-lite"/>
    </source>
</evidence>
<proteinExistence type="predicted"/>